<comment type="caution">
    <text evidence="2">The sequence shown here is derived from an EMBL/GenBank/DDBJ whole genome shotgun (WGS) entry which is preliminary data.</text>
</comment>
<dbReference type="InterPro" id="IPR000719">
    <property type="entry name" value="Prot_kinase_dom"/>
</dbReference>
<dbReference type="SUPFAM" id="SSF56112">
    <property type="entry name" value="Protein kinase-like (PK-like)"/>
    <property type="match status" value="1"/>
</dbReference>
<accession>A0AA38FMV7</accession>
<feature type="domain" description="Protein kinase" evidence="1">
    <location>
        <begin position="1"/>
        <end position="149"/>
    </location>
</feature>
<dbReference type="PROSITE" id="PS50011">
    <property type="entry name" value="PROTEIN_KINASE_DOM"/>
    <property type="match status" value="1"/>
</dbReference>
<sequence length="149" mass="17502">DIFEELRKLRHPNIVQFLGVVVQNQNIIILTEYLSKGSLYNMLKKKHPLDLQIALQFCLDIARGMNYLHEHKPKPIVHKYLSTRNLFLNGARHLKIGDFWWQRLKKASLTTDEKDERIANCYSMTPKGTLNELYDTKVDVLSFADILYK</sequence>
<dbReference type="GO" id="GO:0005524">
    <property type="term" value="F:ATP binding"/>
    <property type="evidence" value="ECO:0007669"/>
    <property type="project" value="InterPro"/>
</dbReference>
<dbReference type="Gene3D" id="1.10.510.10">
    <property type="entry name" value="Transferase(Phosphotransferase) domain 1"/>
    <property type="match status" value="1"/>
</dbReference>
<dbReference type="GO" id="GO:0004674">
    <property type="term" value="F:protein serine/threonine kinase activity"/>
    <property type="evidence" value="ECO:0007669"/>
    <property type="project" value="TreeGrafter"/>
</dbReference>
<dbReference type="PANTHER" id="PTHR44329:SF71">
    <property type="entry name" value="SERINE_THREONINE-PROTEIN KINASE CTR1-LIKE"/>
    <property type="match status" value="1"/>
</dbReference>
<feature type="non-terminal residue" evidence="2">
    <location>
        <position position="149"/>
    </location>
</feature>
<dbReference type="AlphaFoldDB" id="A0AA38FMV7"/>
<evidence type="ECO:0000313" key="2">
    <source>
        <dbReference type="EMBL" id="KAH9306675.1"/>
    </source>
</evidence>
<dbReference type="InterPro" id="IPR011009">
    <property type="entry name" value="Kinase-like_dom_sf"/>
</dbReference>
<feature type="non-terminal residue" evidence="2">
    <location>
        <position position="1"/>
    </location>
</feature>
<dbReference type="InterPro" id="IPR051681">
    <property type="entry name" value="Ser/Thr_Kinases-Pseudokinases"/>
</dbReference>
<evidence type="ECO:0000313" key="3">
    <source>
        <dbReference type="Proteomes" id="UP000824469"/>
    </source>
</evidence>
<dbReference type="EMBL" id="JAHRHJ020000008">
    <property type="protein sequence ID" value="KAH9306675.1"/>
    <property type="molecule type" value="Genomic_DNA"/>
</dbReference>
<proteinExistence type="predicted"/>
<name>A0AA38FMV7_TAXCH</name>
<dbReference type="PANTHER" id="PTHR44329">
    <property type="entry name" value="SERINE/THREONINE-PROTEIN KINASE TNNI3K-RELATED"/>
    <property type="match status" value="1"/>
</dbReference>
<dbReference type="OMA" id="IANCYSM"/>
<protein>
    <recommendedName>
        <fullName evidence="1">Protein kinase domain-containing protein</fullName>
    </recommendedName>
</protein>
<dbReference type="InterPro" id="IPR001245">
    <property type="entry name" value="Ser-Thr/Tyr_kinase_cat_dom"/>
</dbReference>
<keyword evidence="3" id="KW-1185">Reference proteome</keyword>
<reference evidence="2 3" key="1">
    <citation type="journal article" date="2021" name="Nat. Plants">
        <title>The Taxus genome provides insights into paclitaxel biosynthesis.</title>
        <authorList>
            <person name="Xiong X."/>
            <person name="Gou J."/>
            <person name="Liao Q."/>
            <person name="Li Y."/>
            <person name="Zhou Q."/>
            <person name="Bi G."/>
            <person name="Li C."/>
            <person name="Du R."/>
            <person name="Wang X."/>
            <person name="Sun T."/>
            <person name="Guo L."/>
            <person name="Liang H."/>
            <person name="Lu P."/>
            <person name="Wu Y."/>
            <person name="Zhang Z."/>
            <person name="Ro D.K."/>
            <person name="Shang Y."/>
            <person name="Huang S."/>
            <person name="Yan J."/>
        </authorList>
    </citation>
    <scope>NUCLEOTIDE SEQUENCE [LARGE SCALE GENOMIC DNA]</scope>
    <source>
        <strain evidence="2">Ta-2019</strain>
    </source>
</reference>
<gene>
    <name evidence="2" type="ORF">KI387_011079</name>
</gene>
<dbReference type="Proteomes" id="UP000824469">
    <property type="component" value="Unassembled WGS sequence"/>
</dbReference>
<organism evidence="2 3">
    <name type="scientific">Taxus chinensis</name>
    <name type="common">Chinese yew</name>
    <name type="synonym">Taxus wallichiana var. chinensis</name>
    <dbReference type="NCBI Taxonomy" id="29808"/>
    <lineage>
        <taxon>Eukaryota</taxon>
        <taxon>Viridiplantae</taxon>
        <taxon>Streptophyta</taxon>
        <taxon>Embryophyta</taxon>
        <taxon>Tracheophyta</taxon>
        <taxon>Spermatophyta</taxon>
        <taxon>Pinopsida</taxon>
        <taxon>Pinidae</taxon>
        <taxon>Conifers II</taxon>
        <taxon>Cupressales</taxon>
        <taxon>Taxaceae</taxon>
        <taxon>Taxus</taxon>
    </lineage>
</organism>
<dbReference type="Pfam" id="PF07714">
    <property type="entry name" value="PK_Tyr_Ser-Thr"/>
    <property type="match status" value="1"/>
</dbReference>
<evidence type="ECO:0000259" key="1">
    <source>
        <dbReference type="PROSITE" id="PS50011"/>
    </source>
</evidence>